<keyword evidence="6 12" id="KW-0812">Transmembrane</keyword>
<dbReference type="GO" id="GO:0016503">
    <property type="term" value="F:pheromone receptor activity"/>
    <property type="evidence" value="ECO:0007669"/>
    <property type="project" value="InterPro"/>
</dbReference>
<dbReference type="PANTHER" id="PTHR11394">
    <property type="entry name" value="TASTE RECEPTOR TYPE 2"/>
    <property type="match status" value="1"/>
</dbReference>
<keyword evidence="11 12" id="KW-0807">Transducer</keyword>
<dbReference type="InterPro" id="IPR000276">
    <property type="entry name" value="GPCR_Rhodpsn"/>
</dbReference>
<dbReference type="InterPro" id="IPR017452">
    <property type="entry name" value="GPCR_Rhodpsn_7TM"/>
</dbReference>
<evidence type="ECO:0000256" key="5">
    <source>
        <dbReference type="ARBA" id="ARBA00022606"/>
    </source>
</evidence>
<gene>
    <name evidence="14" type="ORF">NDU88_000987</name>
</gene>
<feature type="transmembrane region" description="Helical" evidence="12">
    <location>
        <begin position="277"/>
        <end position="297"/>
    </location>
</feature>
<dbReference type="PRINTS" id="PR00237">
    <property type="entry name" value="GPCRRHODOPSN"/>
</dbReference>
<feature type="domain" description="G-protein coupled receptors family 1 profile" evidence="13">
    <location>
        <begin position="23"/>
        <end position="297"/>
    </location>
</feature>
<feature type="transmembrane region" description="Helical" evidence="12">
    <location>
        <begin position="6"/>
        <end position="36"/>
    </location>
</feature>
<dbReference type="Proteomes" id="UP001066276">
    <property type="component" value="Chromosome 1_1"/>
</dbReference>
<feature type="transmembrane region" description="Helical" evidence="12">
    <location>
        <begin position="128"/>
        <end position="147"/>
    </location>
</feature>
<dbReference type="Gene3D" id="1.20.1070.10">
    <property type="entry name" value="Rhodopsin 7-helix transmembrane proteins"/>
    <property type="match status" value="1"/>
</dbReference>
<evidence type="ECO:0000256" key="3">
    <source>
        <dbReference type="ARBA" id="ARBA00022475"/>
    </source>
</evidence>
<keyword evidence="10 12" id="KW-0675">Receptor</keyword>
<evidence type="ECO:0000259" key="13">
    <source>
        <dbReference type="PROSITE" id="PS50262"/>
    </source>
</evidence>
<keyword evidence="8 12" id="KW-0297">G-protein coupled receptor</keyword>
<dbReference type="EMBL" id="JANPWB010000001">
    <property type="protein sequence ID" value="KAJ1213349.1"/>
    <property type="molecule type" value="Genomic_DNA"/>
</dbReference>
<protein>
    <recommendedName>
        <fullName evidence="12">Vomeronasal type-1 receptor</fullName>
    </recommendedName>
</protein>
<dbReference type="PROSITE" id="PS50262">
    <property type="entry name" value="G_PROTEIN_RECEP_F1_2"/>
    <property type="match status" value="1"/>
</dbReference>
<evidence type="ECO:0000256" key="6">
    <source>
        <dbReference type="ARBA" id="ARBA00022692"/>
    </source>
</evidence>
<evidence type="ECO:0000256" key="4">
    <source>
        <dbReference type="ARBA" id="ARBA00022507"/>
    </source>
</evidence>
<sequence length="323" mass="36628">MIESPTGVAAVVIYCCALFGTTGNLIVLFAFISNALKHKVLQPLDRIIVNMAIVNLLLCCYKEIPGLLLLFHTRVFEELGCQILLYTYHTLRMVSIWSVENLSLLHLIKIQRPNHRWSKFIHRHQGLYVNWTLAGCWVFSIFLHIPYLQYNTTAVNKDNTTIVYLTSANCLGKSASVIIKFITYTSVTMDFISIIIVTVLNVFTVNVICKHRRQVRSIHAAHAAVSSWNKHSVQATKILLSLLTIYVVCWISSDIIWIAIISGFIQGEMENIWLNTTYGIFSSVYYSASACVMIFGYRKVKDYLGQARCCAKGRKPTPVLTIH</sequence>
<evidence type="ECO:0000256" key="2">
    <source>
        <dbReference type="ARBA" id="ARBA00010663"/>
    </source>
</evidence>
<evidence type="ECO:0000256" key="1">
    <source>
        <dbReference type="ARBA" id="ARBA00004651"/>
    </source>
</evidence>
<dbReference type="SUPFAM" id="SSF81321">
    <property type="entry name" value="Family A G protein-coupled receptor-like"/>
    <property type="match status" value="1"/>
</dbReference>
<dbReference type="AlphaFoldDB" id="A0AAV7WH17"/>
<evidence type="ECO:0000256" key="11">
    <source>
        <dbReference type="ARBA" id="ARBA00023224"/>
    </source>
</evidence>
<accession>A0AAV7WH17</accession>
<evidence type="ECO:0000256" key="8">
    <source>
        <dbReference type="ARBA" id="ARBA00023040"/>
    </source>
</evidence>
<keyword evidence="15" id="KW-1185">Reference proteome</keyword>
<comment type="caution">
    <text evidence="14">The sequence shown here is derived from an EMBL/GenBank/DDBJ whole genome shotgun (WGS) entry which is preliminary data.</text>
</comment>
<comment type="subcellular location">
    <subcellularLocation>
        <location evidence="1 12">Cell membrane</location>
        <topology evidence="1 12">Multi-pass membrane protein</topology>
    </subcellularLocation>
</comment>
<dbReference type="Pfam" id="PF03402">
    <property type="entry name" value="V1R"/>
    <property type="match status" value="1"/>
</dbReference>
<dbReference type="GO" id="GO:0005886">
    <property type="term" value="C:plasma membrane"/>
    <property type="evidence" value="ECO:0007669"/>
    <property type="project" value="UniProtKB-SubCell"/>
</dbReference>
<evidence type="ECO:0000256" key="7">
    <source>
        <dbReference type="ARBA" id="ARBA00022989"/>
    </source>
</evidence>
<name>A0AAV7WH17_PLEWA</name>
<proteinExistence type="inferred from homology"/>
<dbReference type="GO" id="GO:0019236">
    <property type="term" value="P:response to pheromone"/>
    <property type="evidence" value="ECO:0007669"/>
    <property type="project" value="UniProtKB-KW"/>
</dbReference>
<evidence type="ECO:0000313" key="15">
    <source>
        <dbReference type="Proteomes" id="UP001066276"/>
    </source>
</evidence>
<keyword evidence="4 12" id="KW-0589">Pheromone response</keyword>
<keyword evidence="7 12" id="KW-1133">Transmembrane helix</keyword>
<organism evidence="14 15">
    <name type="scientific">Pleurodeles waltl</name>
    <name type="common">Iberian ribbed newt</name>
    <dbReference type="NCBI Taxonomy" id="8319"/>
    <lineage>
        <taxon>Eukaryota</taxon>
        <taxon>Metazoa</taxon>
        <taxon>Chordata</taxon>
        <taxon>Craniata</taxon>
        <taxon>Vertebrata</taxon>
        <taxon>Euteleostomi</taxon>
        <taxon>Amphibia</taxon>
        <taxon>Batrachia</taxon>
        <taxon>Caudata</taxon>
        <taxon>Salamandroidea</taxon>
        <taxon>Salamandridae</taxon>
        <taxon>Pleurodelinae</taxon>
        <taxon>Pleurodeles</taxon>
    </lineage>
</organism>
<evidence type="ECO:0000256" key="10">
    <source>
        <dbReference type="ARBA" id="ARBA00023170"/>
    </source>
</evidence>
<feature type="transmembrane region" description="Helical" evidence="12">
    <location>
        <begin position="238"/>
        <end position="265"/>
    </location>
</feature>
<comment type="similarity">
    <text evidence="2 12">Belongs to the G-protein coupled receptor 1 family.</text>
</comment>
<dbReference type="CDD" id="cd00637">
    <property type="entry name" value="7tm_classA_rhodopsin-like"/>
    <property type="match status" value="1"/>
</dbReference>
<reference evidence="14" key="1">
    <citation type="journal article" date="2022" name="bioRxiv">
        <title>Sequencing and chromosome-scale assembly of the giantPleurodeles waltlgenome.</title>
        <authorList>
            <person name="Brown T."/>
            <person name="Elewa A."/>
            <person name="Iarovenko S."/>
            <person name="Subramanian E."/>
            <person name="Araus A.J."/>
            <person name="Petzold A."/>
            <person name="Susuki M."/>
            <person name="Suzuki K.-i.T."/>
            <person name="Hayashi T."/>
            <person name="Toyoda A."/>
            <person name="Oliveira C."/>
            <person name="Osipova E."/>
            <person name="Leigh N.D."/>
            <person name="Simon A."/>
            <person name="Yun M.H."/>
        </authorList>
    </citation>
    <scope>NUCLEOTIDE SEQUENCE</scope>
    <source>
        <strain evidence="14">20211129_DDA</strain>
        <tissue evidence="14">Liver</tissue>
    </source>
</reference>
<keyword evidence="9 12" id="KW-0472">Membrane</keyword>
<evidence type="ECO:0000256" key="12">
    <source>
        <dbReference type="RuleBase" id="RU364061"/>
    </source>
</evidence>
<keyword evidence="5" id="KW-0716">Sensory transduction</keyword>
<feature type="transmembrane region" description="Helical" evidence="12">
    <location>
        <begin position="191"/>
        <end position="209"/>
    </location>
</feature>
<evidence type="ECO:0000256" key="9">
    <source>
        <dbReference type="ARBA" id="ARBA00023136"/>
    </source>
</evidence>
<evidence type="ECO:0000313" key="14">
    <source>
        <dbReference type="EMBL" id="KAJ1213349.1"/>
    </source>
</evidence>
<dbReference type="InterPro" id="IPR004072">
    <property type="entry name" value="Vmron_rcpt_1"/>
</dbReference>
<keyword evidence="3 12" id="KW-1003">Cell membrane</keyword>
<dbReference type="PANTHER" id="PTHR11394:SF137">
    <property type="entry name" value="C-X-C CHEMOKINE RECEPTOR TYPE 3 ISOFORM X1-RELATED"/>
    <property type="match status" value="1"/>
</dbReference>